<accession>A0A4U8YRV9</accession>
<dbReference type="EMBL" id="CAADHO010000009">
    <property type="protein sequence ID" value="VFQ46474.1"/>
    <property type="molecule type" value="Genomic_DNA"/>
</dbReference>
<evidence type="ECO:0000313" key="7">
    <source>
        <dbReference type="Proteomes" id="UP000507962"/>
    </source>
</evidence>
<dbReference type="Pfam" id="PF08323">
    <property type="entry name" value="Glyco_transf_5"/>
    <property type="match status" value="1"/>
</dbReference>
<comment type="catalytic activity">
    <reaction evidence="1">
        <text>[(1-&gt;4)-alpha-D-glucosyl](n) + ADP-alpha-D-glucose = [(1-&gt;4)-alpha-D-glucosyl](n+1) + ADP + H(+)</text>
        <dbReference type="Rhea" id="RHEA:18189"/>
        <dbReference type="Rhea" id="RHEA-COMP:9584"/>
        <dbReference type="Rhea" id="RHEA-COMP:9587"/>
        <dbReference type="ChEBI" id="CHEBI:15378"/>
        <dbReference type="ChEBI" id="CHEBI:15444"/>
        <dbReference type="ChEBI" id="CHEBI:57498"/>
        <dbReference type="ChEBI" id="CHEBI:456216"/>
        <dbReference type="EC" id="2.4.1.21"/>
    </reaction>
</comment>
<dbReference type="Gene3D" id="3.40.50.2000">
    <property type="entry name" value="Glycogen Phosphorylase B"/>
    <property type="match status" value="2"/>
</dbReference>
<dbReference type="InterPro" id="IPR013534">
    <property type="entry name" value="Starch_synth_cat_dom"/>
</dbReference>
<dbReference type="PANTHER" id="PTHR45825">
    <property type="entry name" value="GRANULE-BOUND STARCH SYNTHASE 1, CHLOROPLASTIC/AMYLOPLASTIC"/>
    <property type="match status" value="1"/>
</dbReference>
<keyword evidence="3" id="KW-0328">Glycosyltransferase</keyword>
<feature type="domain" description="Starch synthase catalytic" evidence="5">
    <location>
        <begin position="33"/>
        <end position="235"/>
    </location>
</feature>
<evidence type="ECO:0000256" key="4">
    <source>
        <dbReference type="ARBA" id="ARBA00022679"/>
    </source>
</evidence>
<sequence length="504" mass="57015">MPTSRNKTPRVLIVTPEITYLPAGMGEGADKMHAKAGGLADVSSSLIRALYEQGGDVHVTLPNYRAIFRDQLRNDFDEEVDRIRNSITSDRIHLAEDRAFFYLDQIYSGYNGEDVKISLAFQREVINNVIPRVKPDLIHCNDWMTGLIPAMARRVGIPCLFTLHNVHSRETVMATIEDRGIDTADFWQHLYFTRPPGNYEASRDTIPVDYLVSGVFASHYVNTVSPTFFREIVHGGHDMVTSQLRQELANKWHAGCAAGILNAPDDTCDPETDTAIFRNYTAESHKAGKRSNKIHLQEKLGLTADHNAPLFFWPSRLDPLQKGCGLLAEILYETLSHYWHDGMQVVMVADGAFKPHFERIIRTFNLQSRVALAPFEESLSRLAYAASDFLFMPSRFEPCGLPQMIGPLYGTLPVACDTGGIHDTVTHLNAEEGTGNGFLFNSYDSCGLRWAVDEAMAFWRKPEAFKRSQIVRIMDESRRTFNHTVTANRYIDLYETMLERPFIV</sequence>
<reference evidence="6 7" key="1">
    <citation type="submission" date="2019-03" db="EMBL/GenBank/DDBJ databases">
        <authorList>
            <person name="Nijsse B."/>
        </authorList>
    </citation>
    <scope>NUCLEOTIDE SEQUENCE [LARGE SCALE GENOMIC DNA]</scope>
    <source>
        <strain evidence="6">Desulfoluna butyratoxydans MSL71</strain>
    </source>
</reference>
<keyword evidence="4" id="KW-0808">Transferase</keyword>
<evidence type="ECO:0000313" key="6">
    <source>
        <dbReference type="EMBL" id="VFQ46474.1"/>
    </source>
</evidence>
<evidence type="ECO:0000256" key="1">
    <source>
        <dbReference type="ARBA" id="ARBA00001478"/>
    </source>
</evidence>
<evidence type="ECO:0000259" key="5">
    <source>
        <dbReference type="Pfam" id="PF08323"/>
    </source>
</evidence>
<protein>
    <recommendedName>
        <fullName evidence="2">starch synthase</fullName>
        <ecNumber evidence="2">2.4.1.21</ecNumber>
    </recommendedName>
</protein>
<evidence type="ECO:0000256" key="2">
    <source>
        <dbReference type="ARBA" id="ARBA00012588"/>
    </source>
</evidence>
<dbReference type="RefSeq" id="WP_180144239.1">
    <property type="nucleotide sequence ID" value="NZ_CAADHO010000009.1"/>
</dbReference>
<gene>
    <name evidence="6" type="ORF">MSL71_41410</name>
</gene>
<dbReference type="GO" id="GO:0009011">
    <property type="term" value="F:alpha-1,4-glucan glucosyltransferase (ADP-glucose donor) activity"/>
    <property type="evidence" value="ECO:0007669"/>
    <property type="project" value="UniProtKB-EC"/>
</dbReference>
<dbReference type="SUPFAM" id="SSF53756">
    <property type="entry name" value="UDP-Glycosyltransferase/glycogen phosphorylase"/>
    <property type="match status" value="1"/>
</dbReference>
<dbReference type="PANTHER" id="PTHR45825:SF11">
    <property type="entry name" value="ALPHA AMYLASE DOMAIN-CONTAINING PROTEIN"/>
    <property type="match status" value="1"/>
</dbReference>
<dbReference type="EC" id="2.4.1.21" evidence="2"/>
<dbReference type="AlphaFoldDB" id="A0A4U8YRV9"/>
<evidence type="ECO:0000256" key="3">
    <source>
        <dbReference type="ARBA" id="ARBA00022676"/>
    </source>
</evidence>
<dbReference type="Pfam" id="PF13692">
    <property type="entry name" value="Glyco_trans_1_4"/>
    <property type="match status" value="1"/>
</dbReference>
<keyword evidence="7" id="KW-1185">Reference proteome</keyword>
<dbReference type="Proteomes" id="UP000507962">
    <property type="component" value="Unassembled WGS sequence"/>
</dbReference>
<name>A0A4U8YRV9_9BACT</name>
<proteinExistence type="predicted"/>
<organism evidence="6 7">
    <name type="scientific">Desulfoluna butyratoxydans</name>
    <dbReference type="NCBI Taxonomy" id="231438"/>
    <lineage>
        <taxon>Bacteria</taxon>
        <taxon>Pseudomonadati</taxon>
        <taxon>Thermodesulfobacteriota</taxon>
        <taxon>Desulfobacteria</taxon>
        <taxon>Desulfobacterales</taxon>
        <taxon>Desulfolunaceae</taxon>
        <taxon>Desulfoluna</taxon>
    </lineage>
</organism>